<dbReference type="Pfam" id="PF06803">
    <property type="entry name" value="DUF1232"/>
    <property type="match status" value="1"/>
</dbReference>
<dbReference type="AlphaFoldDB" id="A0A1M5CRY4"/>
<evidence type="ECO:0000313" key="8">
    <source>
        <dbReference type="Proteomes" id="UP000184164"/>
    </source>
</evidence>
<dbReference type="InterPro" id="IPR016983">
    <property type="entry name" value="UCP031804"/>
</dbReference>
<evidence type="ECO:0000259" key="6">
    <source>
        <dbReference type="Pfam" id="PF06803"/>
    </source>
</evidence>
<sequence>MSDNQFSTYFSEKSFWEKIKNYSKSAGTTVVYGVLLLYYVMNDKKVAVKTKLSIAAALGYFILPTDAIFDFTPLIGYSDDLGVLLFALTQVSSNITPEIKEKARAKLGDWFGKIDEIELKELESKIF</sequence>
<name>A0A1M5CRY4_9BACT</name>
<evidence type="ECO:0000256" key="2">
    <source>
        <dbReference type="ARBA" id="ARBA00022692"/>
    </source>
</evidence>
<gene>
    <name evidence="7" type="ORF">SAMN05444274_106239</name>
</gene>
<feature type="transmembrane region" description="Helical" evidence="5">
    <location>
        <begin position="22"/>
        <end position="41"/>
    </location>
</feature>
<dbReference type="Proteomes" id="UP000184164">
    <property type="component" value="Unassembled WGS sequence"/>
</dbReference>
<dbReference type="OrthoDB" id="9800034at2"/>
<keyword evidence="8" id="KW-1185">Reference proteome</keyword>
<dbReference type="InterPro" id="IPR010652">
    <property type="entry name" value="DUF1232"/>
</dbReference>
<dbReference type="STRING" id="1484053.SAMN05444274_106239"/>
<reference evidence="8" key="1">
    <citation type="submission" date="2016-11" db="EMBL/GenBank/DDBJ databases">
        <authorList>
            <person name="Varghese N."/>
            <person name="Submissions S."/>
        </authorList>
    </citation>
    <scope>NUCLEOTIDE SEQUENCE [LARGE SCALE GENOMIC DNA]</scope>
    <source>
        <strain evidence="8">DSM 26910</strain>
    </source>
</reference>
<proteinExistence type="predicted"/>
<organism evidence="7 8">
    <name type="scientific">Mariniphaga anaerophila</name>
    <dbReference type="NCBI Taxonomy" id="1484053"/>
    <lineage>
        <taxon>Bacteria</taxon>
        <taxon>Pseudomonadati</taxon>
        <taxon>Bacteroidota</taxon>
        <taxon>Bacteroidia</taxon>
        <taxon>Marinilabiliales</taxon>
        <taxon>Prolixibacteraceae</taxon>
        <taxon>Mariniphaga</taxon>
    </lineage>
</organism>
<dbReference type="RefSeq" id="WP_073002503.1">
    <property type="nucleotide sequence ID" value="NZ_FQUM01000006.1"/>
</dbReference>
<comment type="subcellular location">
    <subcellularLocation>
        <location evidence="1">Endomembrane system</location>
        <topology evidence="1">Multi-pass membrane protein</topology>
    </subcellularLocation>
</comment>
<evidence type="ECO:0000256" key="3">
    <source>
        <dbReference type="ARBA" id="ARBA00022989"/>
    </source>
</evidence>
<dbReference type="EMBL" id="FQUM01000006">
    <property type="protein sequence ID" value="SHF57483.1"/>
    <property type="molecule type" value="Genomic_DNA"/>
</dbReference>
<protein>
    <recommendedName>
        <fullName evidence="6">DUF1232 domain-containing protein</fullName>
    </recommendedName>
</protein>
<evidence type="ECO:0000256" key="4">
    <source>
        <dbReference type="ARBA" id="ARBA00023136"/>
    </source>
</evidence>
<evidence type="ECO:0000313" key="7">
    <source>
        <dbReference type="EMBL" id="SHF57483.1"/>
    </source>
</evidence>
<keyword evidence="3 5" id="KW-1133">Transmembrane helix</keyword>
<keyword evidence="2 5" id="KW-0812">Transmembrane</keyword>
<dbReference type="GO" id="GO:0012505">
    <property type="term" value="C:endomembrane system"/>
    <property type="evidence" value="ECO:0007669"/>
    <property type="project" value="UniProtKB-SubCell"/>
</dbReference>
<dbReference type="PIRSF" id="PIRSF031804">
    <property type="entry name" value="UCP031804"/>
    <property type="match status" value="1"/>
</dbReference>
<evidence type="ECO:0000256" key="5">
    <source>
        <dbReference type="SAM" id="Phobius"/>
    </source>
</evidence>
<keyword evidence="4 5" id="KW-0472">Membrane</keyword>
<evidence type="ECO:0000256" key="1">
    <source>
        <dbReference type="ARBA" id="ARBA00004127"/>
    </source>
</evidence>
<accession>A0A1M5CRY4</accession>
<feature type="domain" description="DUF1232" evidence="6">
    <location>
        <begin position="50"/>
        <end position="86"/>
    </location>
</feature>